<evidence type="ECO:0000256" key="2">
    <source>
        <dbReference type="ARBA" id="ARBA00023125"/>
    </source>
</evidence>
<name>A0A915NRJ1_9BILA</name>
<dbReference type="WBParaSite" id="scf7180000421206.g6493">
    <property type="protein sequence ID" value="scf7180000421206.g6493"/>
    <property type="gene ID" value="scf7180000421206.g6493"/>
</dbReference>
<evidence type="ECO:0000256" key="5">
    <source>
        <dbReference type="PROSITE-ProRule" id="PRU00108"/>
    </source>
</evidence>
<keyword evidence="2 5" id="KW-0238">DNA-binding</keyword>
<keyword evidence="7" id="KW-1185">Reference proteome</keyword>
<evidence type="ECO:0000313" key="7">
    <source>
        <dbReference type="Proteomes" id="UP000887560"/>
    </source>
</evidence>
<dbReference type="InterPro" id="IPR001356">
    <property type="entry name" value="HD"/>
</dbReference>
<dbReference type="InterPro" id="IPR009057">
    <property type="entry name" value="Homeodomain-like_sf"/>
</dbReference>
<evidence type="ECO:0000256" key="4">
    <source>
        <dbReference type="ARBA" id="ARBA00023242"/>
    </source>
</evidence>
<organism evidence="7 8">
    <name type="scientific">Meloidogyne floridensis</name>
    <dbReference type="NCBI Taxonomy" id="298350"/>
    <lineage>
        <taxon>Eukaryota</taxon>
        <taxon>Metazoa</taxon>
        <taxon>Ecdysozoa</taxon>
        <taxon>Nematoda</taxon>
        <taxon>Chromadorea</taxon>
        <taxon>Rhabditida</taxon>
        <taxon>Tylenchina</taxon>
        <taxon>Tylenchomorpha</taxon>
        <taxon>Tylenchoidea</taxon>
        <taxon>Meloidogynidae</taxon>
        <taxon>Meloidogyninae</taxon>
        <taxon>Meloidogyne</taxon>
    </lineage>
</organism>
<keyword evidence="3 5" id="KW-0371">Homeobox</keyword>
<dbReference type="PANTHER" id="PTHR11850">
    <property type="entry name" value="HOMEOBOX PROTEIN TRANSCRIPTION FACTORS"/>
    <property type="match status" value="1"/>
</dbReference>
<dbReference type="CDD" id="cd00086">
    <property type="entry name" value="homeodomain"/>
    <property type="match status" value="1"/>
</dbReference>
<accession>A0A915NRJ1</accession>
<reference evidence="8" key="1">
    <citation type="submission" date="2022-11" db="UniProtKB">
        <authorList>
            <consortium name="WormBaseParasite"/>
        </authorList>
    </citation>
    <scope>IDENTIFICATION</scope>
</reference>
<protein>
    <submittedName>
        <fullName evidence="8">Homeobox domain-containing protein</fullName>
    </submittedName>
</protein>
<evidence type="ECO:0000256" key="1">
    <source>
        <dbReference type="ARBA" id="ARBA00004123"/>
    </source>
</evidence>
<dbReference type="InterPro" id="IPR008422">
    <property type="entry name" value="KN_HD"/>
</dbReference>
<dbReference type="GO" id="GO:0000987">
    <property type="term" value="F:cis-regulatory region sequence-specific DNA binding"/>
    <property type="evidence" value="ECO:0007669"/>
    <property type="project" value="UniProtKB-ARBA"/>
</dbReference>
<evidence type="ECO:0000313" key="8">
    <source>
        <dbReference type="WBParaSite" id="scf7180000421206.g6493"/>
    </source>
</evidence>
<keyword evidence="4 5" id="KW-0539">Nucleus</keyword>
<comment type="subcellular location">
    <subcellularLocation>
        <location evidence="1 5">Nucleus</location>
    </subcellularLocation>
</comment>
<sequence>MDETDLLNKCPDECFEHLLEQVKLNCSNSHNSATSSVLRKNVDELMDEMQTNEYFGALRLVLDDEKQKHGEICKQLATAMELLIVQSHGAKNKLRGDNVEDSLIPSVEQKMAECRDYCLSEELTDETEDKQLKQRMREVIENSINIENDIANNTINCIQIGRQLLLHHSEIRPITSTDLNFFESSIRISAHIWDAEVRDAVCSQLLLLKALGIGKRKKRQNFSNKITNILNNYFINHLSKPYPDEQTKLALAEQCGITLAQVSNWFGNKRIRYRKAQNKATKAALVDDK</sequence>
<dbReference type="PROSITE" id="PS50071">
    <property type="entry name" value="HOMEOBOX_2"/>
    <property type="match status" value="1"/>
</dbReference>
<dbReference type="GO" id="GO:0005634">
    <property type="term" value="C:nucleus"/>
    <property type="evidence" value="ECO:0007669"/>
    <property type="project" value="UniProtKB-SubCell"/>
</dbReference>
<feature type="domain" description="Homeobox" evidence="6">
    <location>
        <begin position="213"/>
        <end position="276"/>
    </location>
</feature>
<dbReference type="Proteomes" id="UP000887560">
    <property type="component" value="Unplaced"/>
</dbReference>
<dbReference type="InterPro" id="IPR050224">
    <property type="entry name" value="TALE_homeobox"/>
</dbReference>
<dbReference type="InterPro" id="IPR017970">
    <property type="entry name" value="Homeobox_CS"/>
</dbReference>
<dbReference type="AlphaFoldDB" id="A0A915NRJ1"/>
<dbReference type="Gene3D" id="1.10.10.60">
    <property type="entry name" value="Homeodomain-like"/>
    <property type="match status" value="1"/>
</dbReference>
<proteinExistence type="predicted"/>
<dbReference type="GO" id="GO:0000981">
    <property type="term" value="F:DNA-binding transcription factor activity, RNA polymerase II-specific"/>
    <property type="evidence" value="ECO:0007669"/>
    <property type="project" value="InterPro"/>
</dbReference>
<dbReference type="PROSITE" id="PS00027">
    <property type="entry name" value="HOMEOBOX_1"/>
    <property type="match status" value="1"/>
</dbReference>
<feature type="DNA-binding region" description="Homeobox" evidence="5">
    <location>
        <begin position="215"/>
        <end position="277"/>
    </location>
</feature>
<dbReference type="SMART" id="SM00389">
    <property type="entry name" value="HOX"/>
    <property type="match status" value="1"/>
</dbReference>
<dbReference type="SUPFAM" id="SSF46689">
    <property type="entry name" value="Homeodomain-like"/>
    <property type="match status" value="1"/>
</dbReference>
<dbReference type="Pfam" id="PF05920">
    <property type="entry name" value="Homeobox_KN"/>
    <property type="match status" value="1"/>
</dbReference>
<evidence type="ECO:0000259" key="6">
    <source>
        <dbReference type="PROSITE" id="PS50071"/>
    </source>
</evidence>
<evidence type="ECO:0000256" key="3">
    <source>
        <dbReference type="ARBA" id="ARBA00023155"/>
    </source>
</evidence>